<proteinExistence type="predicted"/>
<keyword evidence="1" id="KW-0812">Transmembrane</keyword>
<dbReference type="OrthoDB" id="1645838at2"/>
<keyword evidence="1" id="KW-0472">Membrane</keyword>
<feature type="domain" description="Calcineurin-like phosphoesterase" evidence="2">
    <location>
        <begin position="75"/>
        <end position="267"/>
    </location>
</feature>
<protein>
    <submittedName>
        <fullName evidence="3">Phosphatase</fullName>
    </submittedName>
</protein>
<keyword evidence="4" id="KW-1185">Reference proteome</keyword>
<dbReference type="RefSeq" id="WP_119113776.1">
    <property type="nucleotide sequence ID" value="NZ_CBCSEO010000025.1"/>
</dbReference>
<dbReference type="SUPFAM" id="SSF56300">
    <property type="entry name" value="Metallo-dependent phosphatases"/>
    <property type="match status" value="1"/>
</dbReference>
<comment type="caution">
    <text evidence="3">The sequence shown here is derived from an EMBL/GenBank/DDBJ whole genome shotgun (WGS) entry which is preliminary data.</text>
</comment>
<dbReference type="PROSITE" id="PS51318">
    <property type="entry name" value="TAT"/>
    <property type="match status" value="1"/>
</dbReference>
<dbReference type="InterPro" id="IPR006311">
    <property type="entry name" value="TAT_signal"/>
</dbReference>
<gene>
    <name evidence="3" type="ORF">D1970_15445</name>
</gene>
<dbReference type="AlphaFoldDB" id="A0A398B772"/>
<dbReference type="InterPro" id="IPR051918">
    <property type="entry name" value="STPP_CPPED1"/>
</dbReference>
<dbReference type="InterPro" id="IPR013783">
    <property type="entry name" value="Ig-like_fold"/>
</dbReference>
<evidence type="ECO:0000259" key="2">
    <source>
        <dbReference type="Pfam" id="PF00149"/>
    </source>
</evidence>
<organism evidence="3 4">
    <name type="scientific">Mesobacillus zeae</name>
    <dbReference type="NCBI Taxonomy" id="1917180"/>
    <lineage>
        <taxon>Bacteria</taxon>
        <taxon>Bacillati</taxon>
        <taxon>Bacillota</taxon>
        <taxon>Bacilli</taxon>
        <taxon>Bacillales</taxon>
        <taxon>Bacillaceae</taxon>
        <taxon>Mesobacillus</taxon>
    </lineage>
</organism>
<feature type="transmembrane region" description="Helical" evidence="1">
    <location>
        <begin position="28"/>
        <end position="51"/>
    </location>
</feature>
<evidence type="ECO:0000313" key="3">
    <source>
        <dbReference type="EMBL" id="RID83566.1"/>
    </source>
</evidence>
<dbReference type="InterPro" id="IPR029052">
    <property type="entry name" value="Metallo-depent_PP-like"/>
</dbReference>
<sequence length="583" mass="65657">MVRNDRSKQETEIFNGDILKKEMDRRSFLQRTGVVAGASIGLTLASSLNILSVSAASSSSIMTSKGTKPDMVFPVISDVHIHSENNKTLEKFIATLEQLNEVAPKQDAFLVVGDLTDYGITAEYEKFMAAYREKRQPQAVSMFAIGNHDYWNGLSVANAQKRFLEKTGIESIYYHKVIKGYHFIVLGTEDGRTEGTFSVEQINWLSEQLKIANADDWKKPIFVFHHQPIKGTIYGSEWGFSKNRDLFYDTLKEYPQVISFSGHTHYPLDDPRIIHQKDFTSIGTSTGAYLWLDSGRIQGEVPEGADVLNQALVVEVYQNKVMIKRRDIHHNDWTGEPFEISFPANKQNFKYTEGRDNKAPFFTKDAMISIDHEKTTATGLAIMFAQAKDDLLVHDYKVVARKADNGEIAKEFLAFSEFYKDPVPNPLTLPIEGLQRNTTYEIEVHALDAYGNVSKNSLKTLGKTIDGEVKEITISLSKNVVNGAGDTVEVNVENARNPKSDWIGLYEVSENPGDVPSIWWMYTQVKDGTCKFIYNPKDNKYPARYNEGATYKFVYFYGSGYEAVASATFTVTAVGSKKELLPK</sequence>
<dbReference type="InterPro" id="IPR004843">
    <property type="entry name" value="Calcineurin-like_PHP"/>
</dbReference>
<evidence type="ECO:0000256" key="1">
    <source>
        <dbReference type="SAM" id="Phobius"/>
    </source>
</evidence>
<accession>A0A398B772</accession>
<dbReference type="Proteomes" id="UP000265816">
    <property type="component" value="Unassembled WGS sequence"/>
</dbReference>
<dbReference type="Gene3D" id="2.60.40.10">
    <property type="entry name" value="Immunoglobulins"/>
    <property type="match status" value="1"/>
</dbReference>
<dbReference type="Pfam" id="PF00149">
    <property type="entry name" value="Metallophos"/>
    <property type="match status" value="1"/>
</dbReference>
<dbReference type="EMBL" id="QWVT01000026">
    <property type="protein sequence ID" value="RID83566.1"/>
    <property type="molecule type" value="Genomic_DNA"/>
</dbReference>
<reference evidence="3 4" key="1">
    <citation type="submission" date="2018-08" db="EMBL/GenBank/DDBJ databases">
        <title>Bacillus jemisoniae sp. nov., Bacillus chryseoplanitiae sp. nov., Bacillus resnikiae sp. nov., and Bacillus frankliniae sp. nov., isolated from Viking spacecraft and associated surfaces.</title>
        <authorList>
            <person name="Seuylemezian A."/>
            <person name="Vaishampayan P."/>
        </authorList>
    </citation>
    <scope>NUCLEOTIDE SEQUENCE [LARGE SCALE GENOMIC DNA]</scope>
    <source>
        <strain evidence="3 4">JJ-247</strain>
    </source>
</reference>
<dbReference type="GO" id="GO:0016787">
    <property type="term" value="F:hydrolase activity"/>
    <property type="evidence" value="ECO:0007669"/>
    <property type="project" value="InterPro"/>
</dbReference>
<dbReference type="PANTHER" id="PTHR43143:SF1">
    <property type="entry name" value="SERINE_THREONINE-PROTEIN PHOSPHATASE CPPED1"/>
    <property type="match status" value="1"/>
</dbReference>
<evidence type="ECO:0000313" key="4">
    <source>
        <dbReference type="Proteomes" id="UP000265816"/>
    </source>
</evidence>
<dbReference type="Gene3D" id="3.60.21.10">
    <property type="match status" value="1"/>
</dbReference>
<name>A0A398B772_9BACI</name>
<keyword evidence="1" id="KW-1133">Transmembrane helix</keyword>
<dbReference type="PANTHER" id="PTHR43143">
    <property type="entry name" value="METALLOPHOSPHOESTERASE, CALCINEURIN SUPERFAMILY"/>
    <property type="match status" value="1"/>
</dbReference>